<dbReference type="PANTHER" id="PTHR43711:SF1">
    <property type="entry name" value="HISTIDINE KINASE 1"/>
    <property type="match status" value="1"/>
</dbReference>
<dbReference type="SUPFAM" id="SSF47384">
    <property type="entry name" value="Homodimeric domain of signal transducing histidine kinase"/>
    <property type="match status" value="1"/>
</dbReference>
<name>K0IJM5_NITGG</name>
<dbReference type="InterPro" id="IPR035965">
    <property type="entry name" value="PAS-like_dom_sf"/>
</dbReference>
<keyword evidence="3" id="KW-0597">Phosphoprotein</keyword>
<dbReference type="PANTHER" id="PTHR43711">
    <property type="entry name" value="TWO-COMPONENT HISTIDINE KINASE"/>
    <property type="match status" value="1"/>
</dbReference>
<evidence type="ECO:0000256" key="2">
    <source>
        <dbReference type="ARBA" id="ARBA00012438"/>
    </source>
</evidence>
<evidence type="ECO:0000313" key="10">
    <source>
        <dbReference type="EMBL" id="AFU59408.1"/>
    </source>
</evidence>
<dbReference type="InterPro" id="IPR005467">
    <property type="entry name" value="His_kinase_dom"/>
</dbReference>
<dbReference type="SUPFAM" id="SSF55785">
    <property type="entry name" value="PYP-like sensor domain (PAS domain)"/>
    <property type="match status" value="1"/>
</dbReference>
<dbReference type="InterPro" id="IPR003661">
    <property type="entry name" value="HisK_dim/P_dom"/>
</dbReference>
<dbReference type="CDD" id="cd00082">
    <property type="entry name" value="HisKA"/>
    <property type="match status" value="1"/>
</dbReference>
<dbReference type="Pfam" id="PF02518">
    <property type="entry name" value="HATPase_c"/>
    <property type="match status" value="1"/>
</dbReference>
<proteinExistence type="predicted"/>
<dbReference type="InterPro" id="IPR000014">
    <property type="entry name" value="PAS"/>
</dbReference>
<keyword evidence="5 10" id="KW-0418">Kinase</keyword>
<dbReference type="InterPro" id="IPR000700">
    <property type="entry name" value="PAS-assoc_C"/>
</dbReference>
<accession>K0IJM5</accession>
<gene>
    <name evidence="10" type="ordered locus">Ngar_c24860</name>
</gene>
<sequence length="387" mass="42716">MEQKADRSLEDGRGYPNTYLRTYWILESLYESSPVLYCVVNAAGTILDCNETYARRVGYSRAESVGRSIFNHVGPNSLVAMQEYLEAWEKKGLVENCEVWLKKKDGSVFPALLSAASVHDERGRVVACNIALIDQTDIYKTKRDVEKANEELKIKEQLKNEFIAIASHELRTPIQPLLGYAILAKKGKISQEAAWEGVLREARKLQQLANDILDVSRIESGSLMYQMEKVAINDLLVGVVDSAKTNLAKDVTMDLVIDDASRSLEVNLDRSRITQVLSNVIGNAVKFTEQGSIKVECRAFPGKNRVEIRVIDTGTGIPEQVLPNLFGKFVTKSTGDTDGHGGTGLGLFISKAIVTAHKGEIYGYNNATGGATFTIVLPIDQSNIIRD</sequence>
<dbReference type="Pfam" id="PF13426">
    <property type="entry name" value="PAS_9"/>
    <property type="match status" value="1"/>
</dbReference>
<evidence type="ECO:0000259" key="9">
    <source>
        <dbReference type="PROSITE" id="PS50113"/>
    </source>
</evidence>
<dbReference type="NCBIfam" id="TIGR00229">
    <property type="entry name" value="sensory_box"/>
    <property type="match status" value="1"/>
</dbReference>
<dbReference type="AlphaFoldDB" id="K0IJM5"/>
<comment type="catalytic activity">
    <reaction evidence="1">
        <text>ATP + protein L-histidine = ADP + protein N-phospho-L-histidine.</text>
        <dbReference type="EC" id="2.7.13.3"/>
    </reaction>
</comment>
<dbReference type="InterPro" id="IPR003594">
    <property type="entry name" value="HATPase_dom"/>
</dbReference>
<evidence type="ECO:0000259" key="7">
    <source>
        <dbReference type="PROSITE" id="PS50109"/>
    </source>
</evidence>
<feature type="domain" description="PAS" evidence="8">
    <location>
        <begin position="22"/>
        <end position="92"/>
    </location>
</feature>
<dbReference type="Pfam" id="PF00512">
    <property type="entry name" value="HisKA"/>
    <property type="match status" value="1"/>
</dbReference>
<dbReference type="InterPro" id="IPR004358">
    <property type="entry name" value="Sig_transdc_His_kin-like_C"/>
</dbReference>
<dbReference type="Gene3D" id="3.30.450.20">
    <property type="entry name" value="PAS domain"/>
    <property type="match status" value="1"/>
</dbReference>
<dbReference type="EMBL" id="CP002408">
    <property type="protein sequence ID" value="AFU59408.1"/>
    <property type="molecule type" value="Genomic_DNA"/>
</dbReference>
<keyword evidence="6" id="KW-0902">Two-component regulatory system</keyword>
<evidence type="ECO:0000256" key="4">
    <source>
        <dbReference type="ARBA" id="ARBA00022679"/>
    </source>
</evidence>
<dbReference type="InterPro" id="IPR050736">
    <property type="entry name" value="Sensor_HK_Regulatory"/>
</dbReference>
<dbReference type="SMART" id="SM00091">
    <property type="entry name" value="PAS"/>
    <property type="match status" value="1"/>
</dbReference>
<dbReference type="PROSITE" id="PS50109">
    <property type="entry name" value="HIS_KIN"/>
    <property type="match status" value="1"/>
</dbReference>
<evidence type="ECO:0000256" key="3">
    <source>
        <dbReference type="ARBA" id="ARBA00022553"/>
    </source>
</evidence>
<evidence type="ECO:0000256" key="5">
    <source>
        <dbReference type="ARBA" id="ARBA00022777"/>
    </source>
</evidence>
<organism evidence="10 11">
    <name type="scientific">Nitrososphaera gargensis (strain Ga9.2)</name>
    <dbReference type="NCBI Taxonomy" id="1237085"/>
    <lineage>
        <taxon>Archaea</taxon>
        <taxon>Nitrososphaerota</taxon>
        <taxon>Nitrososphaeria</taxon>
        <taxon>Nitrososphaerales</taxon>
        <taxon>Nitrososphaeraceae</taxon>
        <taxon>Nitrososphaera</taxon>
    </lineage>
</organism>
<evidence type="ECO:0000256" key="6">
    <source>
        <dbReference type="ARBA" id="ARBA00023012"/>
    </source>
</evidence>
<dbReference type="CDD" id="cd00130">
    <property type="entry name" value="PAS"/>
    <property type="match status" value="1"/>
</dbReference>
<evidence type="ECO:0000259" key="8">
    <source>
        <dbReference type="PROSITE" id="PS50112"/>
    </source>
</evidence>
<dbReference type="BioCyc" id="CNIT1237085:G1324-2484-MONOMER"/>
<dbReference type="STRING" id="1237085.Ngar_c24860"/>
<dbReference type="InterPro" id="IPR036097">
    <property type="entry name" value="HisK_dim/P_sf"/>
</dbReference>
<dbReference type="PRINTS" id="PR00344">
    <property type="entry name" value="BCTRLSENSOR"/>
</dbReference>
<dbReference type="HOGENOM" id="CLU_000445_89_2_2"/>
<keyword evidence="4" id="KW-0808">Transferase</keyword>
<dbReference type="InterPro" id="IPR036890">
    <property type="entry name" value="HATPase_C_sf"/>
</dbReference>
<dbReference type="InParanoid" id="K0IJM5"/>
<keyword evidence="11" id="KW-1185">Reference proteome</keyword>
<feature type="domain" description="PAC" evidence="9">
    <location>
        <begin position="95"/>
        <end position="147"/>
    </location>
</feature>
<dbReference type="SMART" id="SM00388">
    <property type="entry name" value="HisKA"/>
    <property type="match status" value="1"/>
</dbReference>
<dbReference type="KEGG" id="nga:Ngar_c24860"/>
<dbReference type="GO" id="GO:0000155">
    <property type="term" value="F:phosphorelay sensor kinase activity"/>
    <property type="evidence" value="ECO:0007669"/>
    <property type="project" value="InterPro"/>
</dbReference>
<dbReference type="PROSITE" id="PS50112">
    <property type="entry name" value="PAS"/>
    <property type="match status" value="1"/>
</dbReference>
<dbReference type="RefSeq" id="WP_015019943.1">
    <property type="nucleotide sequence ID" value="NC_018719.1"/>
</dbReference>
<dbReference type="Gene3D" id="1.10.287.130">
    <property type="match status" value="1"/>
</dbReference>
<protein>
    <recommendedName>
        <fullName evidence="2">histidine kinase</fullName>
        <ecNumber evidence="2">2.7.13.3</ecNumber>
    </recommendedName>
</protein>
<dbReference type="Proteomes" id="UP000008037">
    <property type="component" value="Chromosome"/>
</dbReference>
<reference evidence="10 11" key="1">
    <citation type="journal article" date="2012" name="Environ. Microbiol.">
        <title>The genome of the ammonia-oxidizing Candidatus Nitrososphaera gargensis: insights into metabolic versatility and environmental adaptations.</title>
        <authorList>
            <person name="Spang A."/>
            <person name="Poehlein A."/>
            <person name="Offre P."/>
            <person name="Zumbragel S."/>
            <person name="Haider S."/>
            <person name="Rychlik N."/>
            <person name="Nowka B."/>
            <person name="Schmeisser C."/>
            <person name="Lebedeva E.V."/>
            <person name="Rattei T."/>
            <person name="Bohm C."/>
            <person name="Schmid M."/>
            <person name="Galushko A."/>
            <person name="Hatzenpichler R."/>
            <person name="Weinmaier T."/>
            <person name="Daniel R."/>
            <person name="Schleper C."/>
            <person name="Spieck E."/>
            <person name="Streit W."/>
            <person name="Wagner M."/>
        </authorList>
    </citation>
    <scope>NUCLEOTIDE SEQUENCE [LARGE SCALE GENOMIC DNA]</scope>
    <source>
        <strain evidence="11">Ga9.2</strain>
    </source>
</reference>
<evidence type="ECO:0000313" key="11">
    <source>
        <dbReference type="Proteomes" id="UP000008037"/>
    </source>
</evidence>
<dbReference type="SUPFAM" id="SSF55874">
    <property type="entry name" value="ATPase domain of HSP90 chaperone/DNA topoisomerase II/histidine kinase"/>
    <property type="match status" value="1"/>
</dbReference>
<dbReference type="PROSITE" id="PS50113">
    <property type="entry name" value="PAC"/>
    <property type="match status" value="1"/>
</dbReference>
<evidence type="ECO:0000256" key="1">
    <source>
        <dbReference type="ARBA" id="ARBA00000085"/>
    </source>
</evidence>
<dbReference type="OrthoDB" id="342253at2157"/>
<feature type="domain" description="Histidine kinase" evidence="7">
    <location>
        <begin position="165"/>
        <end position="381"/>
    </location>
</feature>
<dbReference type="EC" id="2.7.13.3" evidence="2"/>
<dbReference type="SMART" id="SM00387">
    <property type="entry name" value="HATPase_c"/>
    <property type="match status" value="1"/>
</dbReference>
<dbReference type="Gene3D" id="3.30.565.10">
    <property type="entry name" value="Histidine kinase-like ATPase, C-terminal domain"/>
    <property type="match status" value="1"/>
</dbReference>
<dbReference type="GeneID" id="13794503"/>